<feature type="compositionally biased region" description="Polar residues" evidence="1">
    <location>
        <begin position="31"/>
        <end position="53"/>
    </location>
</feature>
<evidence type="ECO:0000313" key="2">
    <source>
        <dbReference type="EMBL" id="VUC33556.1"/>
    </source>
</evidence>
<feature type="region of interest" description="Disordered" evidence="1">
    <location>
        <begin position="1"/>
        <end position="117"/>
    </location>
</feature>
<accession>A0ABY6UQC0</accession>
<sequence>MSGATAPKQVPELLRTVAWPEKYSRRVPAAASSQDGSQQPAQYHPPSTTSKKQWATDPWGQVSTVLYMAQPTVGTRQPGPKRDGGPTGGPGSRAETPAGSAQPGKGTGPISAHGARA</sequence>
<name>A0ABY6UQC0_BIOOC</name>
<dbReference type="EMBL" id="CABFNS010000865">
    <property type="protein sequence ID" value="VUC33556.1"/>
    <property type="molecule type" value="Genomic_DNA"/>
</dbReference>
<proteinExistence type="predicted"/>
<keyword evidence="3" id="KW-1185">Reference proteome</keyword>
<evidence type="ECO:0000313" key="3">
    <source>
        <dbReference type="Proteomes" id="UP000766486"/>
    </source>
</evidence>
<evidence type="ECO:0000256" key="1">
    <source>
        <dbReference type="SAM" id="MobiDB-lite"/>
    </source>
</evidence>
<organism evidence="2 3">
    <name type="scientific">Bionectria ochroleuca</name>
    <name type="common">Gliocladium roseum</name>
    <dbReference type="NCBI Taxonomy" id="29856"/>
    <lineage>
        <taxon>Eukaryota</taxon>
        <taxon>Fungi</taxon>
        <taxon>Dikarya</taxon>
        <taxon>Ascomycota</taxon>
        <taxon>Pezizomycotina</taxon>
        <taxon>Sordariomycetes</taxon>
        <taxon>Hypocreomycetidae</taxon>
        <taxon>Hypocreales</taxon>
        <taxon>Bionectriaceae</taxon>
        <taxon>Clonostachys</taxon>
    </lineage>
</organism>
<gene>
    <name evidence="2" type="ORF">CLO192961_LOCUS354610</name>
</gene>
<dbReference type="Proteomes" id="UP000766486">
    <property type="component" value="Unassembled WGS sequence"/>
</dbReference>
<reference evidence="2 3" key="1">
    <citation type="submission" date="2019-06" db="EMBL/GenBank/DDBJ databases">
        <authorList>
            <person name="Broberg M."/>
        </authorList>
    </citation>
    <scope>NUCLEOTIDE SEQUENCE [LARGE SCALE GENOMIC DNA]</scope>
</reference>
<comment type="caution">
    <text evidence="2">The sequence shown here is derived from an EMBL/GenBank/DDBJ whole genome shotgun (WGS) entry which is preliminary data.</text>
</comment>
<protein>
    <submittedName>
        <fullName evidence="2">Uncharacterized protein</fullName>
    </submittedName>
</protein>